<accession>A0A1J4K4T0</accession>
<evidence type="ECO:0000313" key="2">
    <source>
        <dbReference type="Proteomes" id="UP000179807"/>
    </source>
</evidence>
<keyword evidence="2" id="KW-1185">Reference proteome</keyword>
<gene>
    <name evidence="1" type="ORF">TRFO_25480</name>
</gene>
<dbReference type="Proteomes" id="UP000179807">
    <property type="component" value="Unassembled WGS sequence"/>
</dbReference>
<dbReference type="AlphaFoldDB" id="A0A1J4K4T0"/>
<dbReference type="GeneID" id="94839086"/>
<evidence type="ECO:0000313" key="1">
    <source>
        <dbReference type="EMBL" id="OHT06457.1"/>
    </source>
</evidence>
<reference evidence="1" key="1">
    <citation type="submission" date="2016-10" db="EMBL/GenBank/DDBJ databases">
        <authorList>
            <person name="Benchimol M."/>
            <person name="Almeida L.G."/>
            <person name="Vasconcelos A.T."/>
            <person name="Perreira-Neves A."/>
            <person name="Rosa I.A."/>
            <person name="Tasca T."/>
            <person name="Bogo M.R."/>
            <person name="de Souza W."/>
        </authorList>
    </citation>
    <scope>NUCLEOTIDE SEQUENCE [LARGE SCALE GENOMIC DNA]</scope>
    <source>
        <strain evidence="1">K</strain>
    </source>
</reference>
<dbReference type="EMBL" id="MLAK01000725">
    <property type="protein sequence ID" value="OHT06457.1"/>
    <property type="molecule type" value="Genomic_DNA"/>
</dbReference>
<proteinExistence type="predicted"/>
<dbReference type="VEuPathDB" id="TrichDB:TRFO_25480"/>
<sequence length="506" mass="58900">MKFVGSYVINRENVKFPDAIGKSYDSTTPDSVRCLRDRSLCRNKRLFAKILTTSVDTSLYLKMKITELDKNKVVIAENYINYTSEALKTDSIMKGLNKTIKEMVANHDDTKEKLKLAYEFMNLGEKIALKIKFSENTAVKYVDVEMNPQLSSLFGWDLEGSKVRINSTNLKGGYKTYIPQNTFLHSGLRSIIYIQHPDFISTNLNNELVTTICIKHENQLVYDQFFEVQSISPYLKLRFWIIDDKGQKRGSDESEQSSHEKTIRLEYEYCPFSSSGDYDSICDDMFTKKKVEEFIYEGDEHDRYQYWEMTPVAQWNPGTNNLSLCFDVYSVTHYYDNSKPDVRWRHFNRLIEIVDISPKTSFITGFEKGQRIEMSFKEAHDHCEKYKLKAELLSFESNKIFRPYYWQYITLHCSKVYNNGFCINQTEPINSPGLTGKFYRNDILGFLNNSCVSNQYLVSGYGTANTYTIAPSDFNMIRFSLYFDNGEPVELLSPMTIILNLNQIKD</sequence>
<name>A0A1J4K4T0_9EUKA</name>
<dbReference type="RefSeq" id="XP_068359593.1">
    <property type="nucleotide sequence ID" value="XM_068504382.1"/>
</dbReference>
<organism evidence="1 2">
    <name type="scientific">Tritrichomonas foetus</name>
    <dbReference type="NCBI Taxonomy" id="1144522"/>
    <lineage>
        <taxon>Eukaryota</taxon>
        <taxon>Metamonada</taxon>
        <taxon>Parabasalia</taxon>
        <taxon>Tritrichomonadida</taxon>
        <taxon>Tritrichomonadidae</taxon>
        <taxon>Tritrichomonas</taxon>
    </lineage>
</organism>
<protein>
    <submittedName>
        <fullName evidence="1">Uncharacterized protein</fullName>
    </submittedName>
</protein>
<comment type="caution">
    <text evidence="1">The sequence shown here is derived from an EMBL/GenBank/DDBJ whole genome shotgun (WGS) entry which is preliminary data.</text>
</comment>